<sequence>MRFAVILLLTSGFASGCTLGPRALEKSHGKYNESFARVDAEELLLNIVRLRYDDPPAEVEVSAIAAQYELAAQAEARPFFAAPNPAGSTFHTFTTVLPFAGGTASSRPTLSLTPIQSGETVARYLRPVTLDGLIVLAETSWPISTILRLWLEGVNGLPNAPSASGPTRSFPPEYQEFLRATQLLQVLQDRGELTFRKVEVEVPGDPIPAERVSGADLVEARKLGDEYRLAPDGKSWRLVRRVHKLYLDLSPNALNTPEYLEALSLLHLKPGLTRYEVTQSTVGFIEKRPDAPPSEKLNLVPRSLVQVLFYISHGVEVPPEHLAAGLAKPTLEPDGRPFDWRQLTDGLFTVRAVCQKKRPACAAVAVYHRGYWFYIDDTDHATKSTLSLLRPARRLDLGAVTGDRRPPAGPTLTLPVGR</sequence>
<proteinExistence type="predicted"/>
<reference evidence="3" key="1">
    <citation type="submission" date="2020-05" db="EMBL/GenBank/DDBJ databases">
        <title>Frigoriglobus tundricola gen. nov., sp. nov., a psychrotolerant cellulolytic planctomycete of the family Gemmataceae with two divergent copies of 16S rRNA gene.</title>
        <authorList>
            <person name="Kulichevskaya I.S."/>
            <person name="Ivanova A.A."/>
            <person name="Naumoff D.G."/>
            <person name="Beletsky A.V."/>
            <person name="Rijpstra W.I.C."/>
            <person name="Sinninghe Damste J.S."/>
            <person name="Mardanov A.V."/>
            <person name="Ravin N.V."/>
            <person name="Dedysh S.N."/>
        </authorList>
    </citation>
    <scope>NUCLEOTIDE SEQUENCE [LARGE SCALE GENOMIC DNA]</scope>
    <source>
        <strain evidence="3">PL17</strain>
    </source>
</reference>
<name>A0A6M5YZA2_9BACT</name>
<dbReference type="Proteomes" id="UP000503447">
    <property type="component" value="Chromosome"/>
</dbReference>
<organism evidence="2 3">
    <name type="scientific">Frigoriglobus tundricola</name>
    <dbReference type="NCBI Taxonomy" id="2774151"/>
    <lineage>
        <taxon>Bacteria</taxon>
        <taxon>Pseudomonadati</taxon>
        <taxon>Planctomycetota</taxon>
        <taxon>Planctomycetia</taxon>
        <taxon>Gemmatales</taxon>
        <taxon>Gemmataceae</taxon>
        <taxon>Frigoriglobus</taxon>
    </lineage>
</organism>
<gene>
    <name evidence="2" type="ORF">FTUN_6156</name>
</gene>
<evidence type="ECO:0000256" key="1">
    <source>
        <dbReference type="SAM" id="MobiDB-lite"/>
    </source>
</evidence>
<evidence type="ECO:0000313" key="3">
    <source>
        <dbReference type="Proteomes" id="UP000503447"/>
    </source>
</evidence>
<feature type="region of interest" description="Disordered" evidence="1">
    <location>
        <begin position="399"/>
        <end position="418"/>
    </location>
</feature>
<keyword evidence="3" id="KW-1185">Reference proteome</keyword>
<evidence type="ECO:0000313" key="2">
    <source>
        <dbReference type="EMBL" id="QJW98561.1"/>
    </source>
</evidence>
<dbReference type="AlphaFoldDB" id="A0A6M5YZA2"/>
<protein>
    <submittedName>
        <fullName evidence="2">Uncharacterized protein</fullName>
    </submittedName>
</protein>
<dbReference type="EMBL" id="CP053452">
    <property type="protein sequence ID" value="QJW98561.1"/>
    <property type="molecule type" value="Genomic_DNA"/>
</dbReference>
<dbReference type="PROSITE" id="PS51257">
    <property type="entry name" value="PROKAR_LIPOPROTEIN"/>
    <property type="match status" value="1"/>
</dbReference>
<accession>A0A6M5YZA2</accession>
<dbReference type="KEGG" id="ftj:FTUN_6156"/>
<dbReference type="RefSeq" id="WP_171473712.1">
    <property type="nucleotide sequence ID" value="NZ_CP053452.2"/>
</dbReference>